<sequence length="322" mass="38099">MEEKKQDITLYQANPLTESRYEFSPTEKNAFYMVIRQVRKNYVEREPPRTEFENMKVQISTSDLVQITDKDHTERARKALRALRDKAIEFEDKEGNWLYCGFINQARWVAKKQVYEVEVSSDLMPYLVQLASQYTEYSLLVAMSLKGKHSQRFYELCSQYKNRGVFGKTVQQLKEMFILEDKYPLLPLFKQKVINTAQKEIKSFYDQGQCDLWFEYSQDGKGDNAHFTFYVHTKEEEKRKKAQKNAPAWDDMFKQKRGIITILRAVIKNDKKFIERVDKQLDLQTEDITPIYNKLLSLTTDFKGADLAKLTRWILSTDYGIN</sequence>
<dbReference type="Pfam" id="PF21205">
    <property type="entry name" value="Rep3_C"/>
    <property type="match status" value="1"/>
</dbReference>
<dbReference type="Proteomes" id="UP001209168">
    <property type="component" value="Unassembled WGS sequence"/>
</dbReference>
<evidence type="ECO:0000259" key="2">
    <source>
        <dbReference type="Pfam" id="PF01051"/>
    </source>
</evidence>
<evidence type="ECO:0000256" key="1">
    <source>
        <dbReference type="ARBA" id="ARBA00038283"/>
    </source>
</evidence>
<dbReference type="InterPro" id="IPR036388">
    <property type="entry name" value="WH-like_DNA-bd_sf"/>
</dbReference>
<comment type="similarity">
    <text evidence="1">Belongs to the initiator RepB protein family.</text>
</comment>
<evidence type="ECO:0000313" key="3">
    <source>
        <dbReference type="EMBL" id="MCW4157236.1"/>
    </source>
</evidence>
<evidence type="ECO:0000313" key="4">
    <source>
        <dbReference type="Proteomes" id="UP001209168"/>
    </source>
</evidence>
<name>A0AAW5UR77_9BACT</name>
<gene>
    <name evidence="3" type="ORF">ONT23_17290</name>
</gene>
<dbReference type="Pfam" id="PF01051">
    <property type="entry name" value="Rep3_N"/>
    <property type="match status" value="1"/>
</dbReference>
<dbReference type="EMBL" id="JAPDVH010000005">
    <property type="protein sequence ID" value="MCW4157236.1"/>
    <property type="molecule type" value="Genomic_DNA"/>
</dbReference>
<protein>
    <submittedName>
        <fullName evidence="3">Replication initiation protein</fullName>
    </submittedName>
</protein>
<feature type="domain" description="Initiator Rep protein WH1" evidence="2">
    <location>
        <begin position="10"/>
        <end position="158"/>
    </location>
</feature>
<dbReference type="SUPFAM" id="SSF46785">
    <property type="entry name" value="Winged helix' DNA-binding domain"/>
    <property type="match status" value="2"/>
</dbReference>
<comment type="caution">
    <text evidence="3">The sequence shown here is derived from an EMBL/GenBank/DDBJ whole genome shotgun (WGS) entry which is preliminary data.</text>
</comment>
<dbReference type="GO" id="GO:0003887">
    <property type="term" value="F:DNA-directed DNA polymerase activity"/>
    <property type="evidence" value="ECO:0007669"/>
    <property type="project" value="InterPro"/>
</dbReference>
<reference evidence="3" key="1">
    <citation type="submission" date="2022-11" db="EMBL/GenBank/DDBJ databases">
        <title>Genomic repertoires linked with pathogenic potency of arthritogenic Prevotella copri isolated from the gut of rheumatoid arthritis patients.</title>
        <authorList>
            <person name="Nii T."/>
            <person name="Maeda Y."/>
            <person name="Motooka D."/>
            <person name="Naito M."/>
            <person name="Matsumoto Y."/>
            <person name="Ogawa T."/>
            <person name="Oguro-Igashira E."/>
            <person name="Kishikawa T."/>
            <person name="Yamashita M."/>
            <person name="Koizumi S."/>
            <person name="Kurakawa T."/>
            <person name="Okumura R."/>
            <person name="Kayama H."/>
            <person name="Murakami M."/>
            <person name="Sakaguchi T."/>
            <person name="Das B."/>
            <person name="Nakamura S."/>
            <person name="Okada Y."/>
            <person name="Kumanogoh A."/>
            <person name="Takeda K."/>
        </authorList>
    </citation>
    <scope>NUCLEOTIDE SEQUENCE</scope>
    <source>
        <strain evidence="3">H012_8</strain>
    </source>
</reference>
<organism evidence="3 4">
    <name type="scientific">Segatella copri</name>
    <dbReference type="NCBI Taxonomy" id="165179"/>
    <lineage>
        <taxon>Bacteria</taxon>
        <taxon>Pseudomonadati</taxon>
        <taxon>Bacteroidota</taxon>
        <taxon>Bacteroidia</taxon>
        <taxon>Bacteroidales</taxon>
        <taxon>Prevotellaceae</taxon>
        <taxon>Segatella</taxon>
    </lineage>
</organism>
<dbReference type="GO" id="GO:0006270">
    <property type="term" value="P:DNA replication initiation"/>
    <property type="evidence" value="ECO:0007669"/>
    <property type="project" value="InterPro"/>
</dbReference>
<dbReference type="InterPro" id="IPR036390">
    <property type="entry name" value="WH_DNA-bd_sf"/>
</dbReference>
<dbReference type="Gene3D" id="1.10.10.10">
    <property type="entry name" value="Winged helix-like DNA-binding domain superfamily/Winged helix DNA-binding domain"/>
    <property type="match status" value="2"/>
</dbReference>
<accession>A0AAW5UR77</accession>
<dbReference type="InterPro" id="IPR000525">
    <property type="entry name" value="Initiator_Rep_WH1"/>
</dbReference>
<dbReference type="AlphaFoldDB" id="A0AAW5UR77"/>
<proteinExistence type="inferred from homology"/>
<dbReference type="RefSeq" id="WP_264902870.1">
    <property type="nucleotide sequence ID" value="NZ_JAPDVH010000005.1"/>
</dbReference>